<evidence type="ECO:0000259" key="8">
    <source>
        <dbReference type="PROSITE" id="PS50111"/>
    </source>
</evidence>
<keyword evidence="3 5" id="KW-0807">Transducer</keyword>
<protein>
    <recommendedName>
        <fullName evidence="12">Methyl-accepting chemotaxis protein</fullName>
    </recommendedName>
</protein>
<dbReference type="EMBL" id="MELK01000016">
    <property type="protein sequence ID" value="OFW59350.1"/>
    <property type="molecule type" value="Genomic_DNA"/>
</dbReference>
<organism evidence="10 11">
    <name type="scientific">Candidatus Solincola sediminis</name>
    <dbReference type="NCBI Taxonomy" id="1797199"/>
    <lineage>
        <taxon>Bacteria</taxon>
        <taxon>Bacillati</taxon>
        <taxon>Actinomycetota</taxon>
        <taxon>Candidatus Geothermincolia</taxon>
        <taxon>Candidatus Geothermincolales</taxon>
        <taxon>Candidatus Geothermincolaceae</taxon>
        <taxon>Candidatus Solincola</taxon>
    </lineage>
</organism>
<keyword evidence="1 7" id="KW-0812">Transmembrane</keyword>
<feature type="domain" description="HAMP" evidence="9">
    <location>
        <begin position="74"/>
        <end position="129"/>
    </location>
</feature>
<evidence type="ECO:0000313" key="11">
    <source>
        <dbReference type="Proteomes" id="UP000177876"/>
    </source>
</evidence>
<evidence type="ECO:0000256" key="3">
    <source>
        <dbReference type="ARBA" id="ARBA00023224"/>
    </source>
</evidence>
<evidence type="ECO:0000259" key="9">
    <source>
        <dbReference type="PROSITE" id="PS50885"/>
    </source>
</evidence>
<proteinExistence type="inferred from homology"/>
<evidence type="ECO:0000313" key="10">
    <source>
        <dbReference type="EMBL" id="OFW59350.1"/>
    </source>
</evidence>
<dbReference type="Proteomes" id="UP000177876">
    <property type="component" value="Unassembled WGS sequence"/>
</dbReference>
<name>A0A1F2WRC5_9ACTN</name>
<dbReference type="GO" id="GO:0007165">
    <property type="term" value="P:signal transduction"/>
    <property type="evidence" value="ECO:0007669"/>
    <property type="project" value="UniProtKB-KW"/>
</dbReference>
<feature type="coiled-coil region" evidence="6">
    <location>
        <begin position="401"/>
        <end position="431"/>
    </location>
</feature>
<dbReference type="AlphaFoldDB" id="A0A1F2WRC5"/>
<evidence type="ECO:0000256" key="1">
    <source>
        <dbReference type="ARBA" id="ARBA00022692"/>
    </source>
</evidence>
<feature type="transmembrane region" description="Helical" evidence="7">
    <location>
        <begin position="20"/>
        <end position="43"/>
    </location>
</feature>
<dbReference type="Gene3D" id="6.10.340.10">
    <property type="match status" value="1"/>
</dbReference>
<dbReference type="InterPro" id="IPR003660">
    <property type="entry name" value="HAMP_dom"/>
</dbReference>
<evidence type="ECO:0000256" key="7">
    <source>
        <dbReference type="SAM" id="Phobius"/>
    </source>
</evidence>
<dbReference type="Gene3D" id="1.10.287.950">
    <property type="entry name" value="Methyl-accepting chemotaxis protein"/>
    <property type="match status" value="1"/>
</dbReference>
<reference evidence="10 11" key="1">
    <citation type="journal article" date="2016" name="Nat. Commun.">
        <title>Thousands of microbial genomes shed light on interconnected biogeochemical processes in an aquifer system.</title>
        <authorList>
            <person name="Anantharaman K."/>
            <person name="Brown C.T."/>
            <person name="Hug L.A."/>
            <person name="Sharon I."/>
            <person name="Castelle C.J."/>
            <person name="Probst A.J."/>
            <person name="Thomas B.C."/>
            <person name="Singh A."/>
            <person name="Wilkins M.J."/>
            <person name="Karaoz U."/>
            <person name="Brodie E.L."/>
            <person name="Williams K.H."/>
            <person name="Hubbard S.S."/>
            <person name="Banfield J.F."/>
        </authorList>
    </citation>
    <scope>NUCLEOTIDE SEQUENCE [LARGE SCALE GENOMIC DNA]</scope>
</reference>
<evidence type="ECO:0000256" key="6">
    <source>
        <dbReference type="SAM" id="Coils"/>
    </source>
</evidence>
<dbReference type="PROSITE" id="PS50885">
    <property type="entry name" value="HAMP"/>
    <property type="match status" value="1"/>
</dbReference>
<evidence type="ECO:0000256" key="4">
    <source>
        <dbReference type="ARBA" id="ARBA00029447"/>
    </source>
</evidence>
<keyword evidence="6" id="KW-0175">Coiled coil</keyword>
<dbReference type="GO" id="GO:0016020">
    <property type="term" value="C:membrane"/>
    <property type="evidence" value="ECO:0007669"/>
    <property type="project" value="InterPro"/>
</dbReference>
<feature type="domain" description="Methyl-accepting transducer" evidence="8">
    <location>
        <begin position="148"/>
        <end position="405"/>
    </location>
</feature>
<dbReference type="PANTHER" id="PTHR32089:SF114">
    <property type="entry name" value="METHYL-ACCEPTING CHEMOTAXIS PROTEIN MCPB"/>
    <property type="match status" value="1"/>
</dbReference>
<keyword evidence="2 7" id="KW-1133">Transmembrane helix</keyword>
<dbReference type="STRING" id="1797197.A2Y75_10950"/>
<keyword evidence="7" id="KW-0472">Membrane</keyword>
<dbReference type="SMART" id="SM00283">
    <property type="entry name" value="MA"/>
    <property type="match status" value="1"/>
</dbReference>
<dbReference type="PROSITE" id="PS50111">
    <property type="entry name" value="CHEMOTAXIS_TRANSDUC_2"/>
    <property type="match status" value="1"/>
</dbReference>
<sequence>MEDLKKIPDTAQIKELRRFLVEAAMITLPLGLAGSVGVAVAGAKLSWNPVLSGLLFGAVVVTVVMAAAVAFVGRQYLGSLKELVDILHRLRDRDFTARVDTKSRSFTGVMGDFAHSINDLADSMRLIMKEQAETANQLTTASEMMSSVSKETTETAQETANTVSQLARGSEEQVHSIMQAQVTVGEIVEEISRVAERSQEANMFSAQAQDTVGKGVVAVQRATQKMQQIKKTVDASAGAVRELGEHSNQIGLIVDVITSIADQTNMLALNAAIEAARAGEQGRGFAVVAGEVRTLAEGSAKAASQIANLVREIQRGIERTIEGMEGGTQEADEGNIVVAEAQAMLEDIDHSSTSIGERVSSIYTATQDIAEKSGKVVDVMSSIANISEESAASTQEVSASIQEQTAAMEEVTAAAQELDDIANRLREIQKEFRL</sequence>
<accession>A0A1F2WRC5</accession>
<feature type="transmembrane region" description="Helical" evidence="7">
    <location>
        <begin position="49"/>
        <end position="72"/>
    </location>
</feature>
<evidence type="ECO:0000256" key="2">
    <source>
        <dbReference type="ARBA" id="ARBA00022989"/>
    </source>
</evidence>
<dbReference type="CDD" id="cd11386">
    <property type="entry name" value="MCP_signal"/>
    <property type="match status" value="1"/>
</dbReference>
<comment type="similarity">
    <text evidence="4">Belongs to the methyl-accepting chemotaxis (MCP) protein family.</text>
</comment>
<comment type="caution">
    <text evidence="10">The sequence shown here is derived from an EMBL/GenBank/DDBJ whole genome shotgun (WGS) entry which is preliminary data.</text>
</comment>
<evidence type="ECO:0008006" key="12">
    <source>
        <dbReference type="Google" id="ProtNLM"/>
    </source>
</evidence>
<dbReference type="InterPro" id="IPR004089">
    <property type="entry name" value="MCPsignal_dom"/>
</dbReference>
<gene>
    <name evidence="10" type="ORF">A2Y75_10950</name>
</gene>
<dbReference type="SUPFAM" id="SSF58104">
    <property type="entry name" value="Methyl-accepting chemotaxis protein (MCP) signaling domain"/>
    <property type="match status" value="1"/>
</dbReference>
<dbReference type="PANTHER" id="PTHR32089">
    <property type="entry name" value="METHYL-ACCEPTING CHEMOTAXIS PROTEIN MCPB"/>
    <property type="match status" value="1"/>
</dbReference>
<dbReference type="Pfam" id="PF00015">
    <property type="entry name" value="MCPsignal"/>
    <property type="match status" value="1"/>
</dbReference>
<evidence type="ECO:0000256" key="5">
    <source>
        <dbReference type="PROSITE-ProRule" id="PRU00284"/>
    </source>
</evidence>